<sequence>MMERLRQVLPPIVEKIIKDREQIESRTRKRADFALLSGGARVILHLTSSPYIEYPNGLIKKSVARFLGRGIIRTKQPEIAISSDNNVGNCYCFRGATGHVAIELSRFIEVSSITYVHLDPDLAFEPKDLRSAPKDFEVWVIRDGNMHENREQYNTEALLLGRFSYELGGPSAQRFEVNYEGKAIPVVKKVLFKVNSNWGEDKYTCLYQIKVHGRVMSR</sequence>
<dbReference type="EMBL" id="CAJVPT010000747">
    <property type="protein sequence ID" value="CAG8449486.1"/>
    <property type="molecule type" value="Genomic_DNA"/>
</dbReference>
<proteinExistence type="predicted"/>
<accession>A0ACA9K3M0</accession>
<organism evidence="1 2">
    <name type="scientific">Acaulospora colombiana</name>
    <dbReference type="NCBI Taxonomy" id="27376"/>
    <lineage>
        <taxon>Eukaryota</taxon>
        <taxon>Fungi</taxon>
        <taxon>Fungi incertae sedis</taxon>
        <taxon>Mucoromycota</taxon>
        <taxon>Glomeromycotina</taxon>
        <taxon>Glomeromycetes</taxon>
        <taxon>Diversisporales</taxon>
        <taxon>Acaulosporaceae</taxon>
        <taxon>Acaulospora</taxon>
    </lineage>
</organism>
<evidence type="ECO:0000313" key="1">
    <source>
        <dbReference type="EMBL" id="CAG8449486.1"/>
    </source>
</evidence>
<name>A0ACA9K3M0_9GLOM</name>
<comment type="caution">
    <text evidence="1">The sequence shown here is derived from an EMBL/GenBank/DDBJ whole genome shotgun (WGS) entry which is preliminary data.</text>
</comment>
<reference evidence="1" key="1">
    <citation type="submission" date="2021-06" db="EMBL/GenBank/DDBJ databases">
        <authorList>
            <person name="Kallberg Y."/>
            <person name="Tangrot J."/>
            <person name="Rosling A."/>
        </authorList>
    </citation>
    <scope>NUCLEOTIDE SEQUENCE</scope>
    <source>
        <strain evidence="1">CL356</strain>
    </source>
</reference>
<evidence type="ECO:0000313" key="2">
    <source>
        <dbReference type="Proteomes" id="UP000789525"/>
    </source>
</evidence>
<protein>
    <submittedName>
        <fullName evidence="1">7431_t:CDS:1</fullName>
    </submittedName>
</protein>
<keyword evidence="2" id="KW-1185">Reference proteome</keyword>
<gene>
    <name evidence="1" type="ORF">ACOLOM_LOCUS689</name>
</gene>
<dbReference type="Proteomes" id="UP000789525">
    <property type="component" value="Unassembled WGS sequence"/>
</dbReference>